<evidence type="ECO:0000256" key="2">
    <source>
        <dbReference type="ARBA" id="ARBA00022771"/>
    </source>
</evidence>
<dbReference type="InterPro" id="IPR052788">
    <property type="entry name" value="RING-type_E3_ligase_ATL"/>
</dbReference>
<evidence type="ECO:0000313" key="8">
    <source>
        <dbReference type="Proteomes" id="UP001489004"/>
    </source>
</evidence>
<dbReference type="Gene3D" id="3.30.40.10">
    <property type="entry name" value="Zinc/RING finger domain, C3HC4 (zinc finger)"/>
    <property type="match status" value="1"/>
</dbReference>
<feature type="region of interest" description="Disordered" evidence="5">
    <location>
        <begin position="121"/>
        <end position="218"/>
    </location>
</feature>
<comment type="caution">
    <text evidence="7">The sequence shown here is derived from an EMBL/GenBank/DDBJ whole genome shotgun (WGS) entry which is preliminary data.</text>
</comment>
<dbReference type="SMART" id="SM00184">
    <property type="entry name" value="RING"/>
    <property type="match status" value="1"/>
</dbReference>
<feature type="region of interest" description="Disordered" evidence="5">
    <location>
        <begin position="238"/>
        <end position="322"/>
    </location>
</feature>
<evidence type="ECO:0000313" key="7">
    <source>
        <dbReference type="EMBL" id="KAK9814168.1"/>
    </source>
</evidence>
<sequence>MMFPLFQETPGALGGVQLSGAGDFSRGSAADQNGQHRMNQQLGRWQQPPEGNSELPRPRGKAPQLPAAQLAQEEAELAVRLLQVRQRLRALEAEPSGVASTSAELQSAQQAVGRALRRVATAHAQPPRQRPPDGAADGFDPRSNSEWHEMHGAPPGRQAAGRRPVGDGGFGGLGLGDVLATATPSPPKVARPSTQAAHGEGSSAAGDQREAGAAHSRLRASAGFRGASLADVLVQPPRRPVLGRVRPRGGYDGGSSSREGSEAGSRRESRDGGAHSRHAPTGQQDDAFGGLSLTDVFRPAPHSTAAQETDVPRRRPMRAHPSLHGQQSFLEDLLQSGTSGQRPFIRRASEPSAAREPASVLTTAGRQHGSGGQLAVAVDADGFPVLEALQDLSAPGRRKSAGQGRAAIALLEKFTYSEATFAARRRRPSAQGSEHPECSICLDAFNHQQQLRGFSGCGHCFHERCISEWFSTGDTRCPNCRWDPMTNSR</sequence>
<feature type="compositionally biased region" description="Basic and acidic residues" evidence="5">
    <location>
        <begin position="139"/>
        <end position="151"/>
    </location>
</feature>
<evidence type="ECO:0000256" key="5">
    <source>
        <dbReference type="SAM" id="MobiDB-lite"/>
    </source>
</evidence>
<keyword evidence="1" id="KW-0479">Metal-binding</keyword>
<evidence type="ECO:0000256" key="1">
    <source>
        <dbReference type="ARBA" id="ARBA00022723"/>
    </source>
</evidence>
<dbReference type="CDD" id="cd16473">
    <property type="entry name" value="RING-H2_RNF103"/>
    <property type="match status" value="1"/>
</dbReference>
<dbReference type="EMBL" id="JALJOR010000007">
    <property type="protein sequence ID" value="KAK9814168.1"/>
    <property type="molecule type" value="Genomic_DNA"/>
</dbReference>
<dbReference type="InterPro" id="IPR013083">
    <property type="entry name" value="Znf_RING/FYVE/PHD"/>
</dbReference>
<organism evidence="7 8">
    <name type="scientific">[Myrmecia] bisecta</name>
    <dbReference type="NCBI Taxonomy" id="41462"/>
    <lineage>
        <taxon>Eukaryota</taxon>
        <taxon>Viridiplantae</taxon>
        <taxon>Chlorophyta</taxon>
        <taxon>core chlorophytes</taxon>
        <taxon>Trebouxiophyceae</taxon>
        <taxon>Trebouxiales</taxon>
        <taxon>Trebouxiaceae</taxon>
        <taxon>Myrmecia</taxon>
    </lineage>
</organism>
<dbReference type="SUPFAM" id="SSF57850">
    <property type="entry name" value="RING/U-box"/>
    <property type="match status" value="1"/>
</dbReference>
<keyword evidence="2 4" id="KW-0863">Zinc-finger</keyword>
<feature type="region of interest" description="Disordered" evidence="5">
    <location>
        <begin position="345"/>
        <end position="373"/>
    </location>
</feature>
<dbReference type="InterPro" id="IPR001841">
    <property type="entry name" value="Znf_RING"/>
</dbReference>
<name>A0AAW1PZR8_9CHLO</name>
<feature type="region of interest" description="Disordered" evidence="5">
    <location>
        <begin position="17"/>
        <end position="68"/>
    </location>
</feature>
<evidence type="ECO:0000259" key="6">
    <source>
        <dbReference type="PROSITE" id="PS50089"/>
    </source>
</evidence>
<protein>
    <recommendedName>
        <fullName evidence="6">RING-type domain-containing protein</fullName>
    </recommendedName>
</protein>
<evidence type="ECO:0000256" key="3">
    <source>
        <dbReference type="ARBA" id="ARBA00022833"/>
    </source>
</evidence>
<dbReference type="AlphaFoldDB" id="A0AAW1PZR8"/>
<feature type="compositionally biased region" description="Gly residues" evidence="5">
    <location>
        <begin position="166"/>
        <end position="175"/>
    </location>
</feature>
<keyword evidence="8" id="KW-1185">Reference proteome</keyword>
<accession>A0AAW1PZR8</accession>
<dbReference type="Proteomes" id="UP001489004">
    <property type="component" value="Unassembled WGS sequence"/>
</dbReference>
<dbReference type="GO" id="GO:0008270">
    <property type="term" value="F:zinc ion binding"/>
    <property type="evidence" value="ECO:0007669"/>
    <property type="project" value="UniProtKB-KW"/>
</dbReference>
<reference evidence="7 8" key="1">
    <citation type="journal article" date="2024" name="Nat. Commun.">
        <title>Phylogenomics reveals the evolutionary origins of lichenization in chlorophyte algae.</title>
        <authorList>
            <person name="Puginier C."/>
            <person name="Libourel C."/>
            <person name="Otte J."/>
            <person name="Skaloud P."/>
            <person name="Haon M."/>
            <person name="Grisel S."/>
            <person name="Petersen M."/>
            <person name="Berrin J.G."/>
            <person name="Delaux P.M."/>
            <person name="Dal Grande F."/>
            <person name="Keller J."/>
        </authorList>
    </citation>
    <scope>NUCLEOTIDE SEQUENCE [LARGE SCALE GENOMIC DNA]</scope>
    <source>
        <strain evidence="7 8">SAG 2043</strain>
    </source>
</reference>
<feature type="compositionally biased region" description="Polar residues" evidence="5">
    <location>
        <begin position="30"/>
        <end position="44"/>
    </location>
</feature>
<dbReference type="Pfam" id="PF13639">
    <property type="entry name" value="zf-RING_2"/>
    <property type="match status" value="1"/>
</dbReference>
<feature type="compositionally biased region" description="Basic and acidic residues" evidence="5">
    <location>
        <begin position="259"/>
        <end position="274"/>
    </location>
</feature>
<dbReference type="PROSITE" id="PS50089">
    <property type="entry name" value="ZF_RING_2"/>
    <property type="match status" value="1"/>
</dbReference>
<gene>
    <name evidence="7" type="ORF">WJX72_001557</name>
</gene>
<feature type="domain" description="RING-type" evidence="6">
    <location>
        <begin position="438"/>
        <end position="481"/>
    </location>
</feature>
<dbReference type="PANTHER" id="PTHR45798:SF97">
    <property type="entry name" value="ALCOHOL-SENSITIVE RING FINGER PROTEIN 1"/>
    <property type="match status" value="1"/>
</dbReference>
<feature type="compositionally biased region" description="Low complexity" evidence="5">
    <location>
        <begin position="350"/>
        <end position="359"/>
    </location>
</feature>
<proteinExistence type="predicted"/>
<keyword evidence="3" id="KW-0862">Zinc</keyword>
<dbReference type="PANTHER" id="PTHR45798">
    <property type="entry name" value="RING-H2 FINGER PROTEIN ATL61-RELATED-RELATED"/>
    <property type="match status" value="1"/>
</dbReference>
<evidence type="ECO:0000256" key="4">
    <source>
        <dbReference type="PROSITE-ProRule" id="PRU00175"/>
    </source>
</evidence>